<dbReference type="Gene3D" id="3.50.50.60">
    <property type="entry name" value="FAD/NAD(P)-binding domain"/>
    <property type="match status" value="1"/>
</dbReference>
<dbReference type="OrthoDB" id="16820at2759"/>
<dbReference type="VEuPathDB" id="FungiDB:TRICI_001522"/>
<dbReference type="Pfam" id="PF01494">
    <property type="entry name" value="FAD_binding_3"/>
    <property type="match status" value="1"/>
</dbReference>
<evidence type="ECO:0000313" key="8">
    <source>
        <dbReference type="Proteomes" id="UP000761534"/>
    </source>
</evidence>
<proteinExistence type="inferred from homology"/>
<comment type="similarity">
    <text evidence="1">Belongs to the paxM FAD-dependent monooxygenase family.</text>
</comment>
<keyword evidence="5" id="KW-0503">Monooxygenase</keyword>
<keyword evidence="8" id="KW-1185">Reference proteome</keyword>
<reference evidence="7" key="1">
    <citation type="journal article" date="2019" name="G3 (Bethesda)">
        <title>Genome Assemblies of Two Rare Opportunistic Yeast Pathogens: Diutina rugosa (syn. Candida rugosa) and Trichomonascus ciferrii (syn. Candida ciferrii).</title>
        <authorList>
            <person name="Mixao V."/>
            <person name="Saus E."/>
            <person name="Hansen A.P."/>
            <person name="Lass-Florl C."/>
            <person name="Gabaldon T."/>
        </authorList>
    </citation>
    <scope>NUCLEOTIDE SEQUENCE</scope>
    <source>
        <strain evidence="7">CBS 4856</strain>
    </source>
</reference>
<protein>
    <recommendedName>
        <fullName evidence="6">FAD-binding domain-containing protein</fullName>
    </recommendedName>
</protein>
<evidence type="ECO:0000256" key="2">
    <source>
        <dbReference type="ARBA" id="ARBA00022630"/>
    </source>
</evidence>
<sequence length="427" mass="47419">MTTNRGGRMTPNMTTESDKLSCIIVGAGLGGLAAALGLTKAGHKVTVLEQAPQLGEVGAGIQIPPNSSRILIEWGIRDLLEPYCMAPANIFFRSYKDGHILSQQPLNPYTTEKYGYPYWHVHRADFHRVLVEAVKREDVPILLGKRVRTVDTDDNSVVTEDGSTYSADLIIGADGLKSMTRSLFATAEAYNTGQMAYRMLIKSENLRTCPELKELFAQPNLNFWLGPKMHCVVYFLQQGEQCNVVIIGPDTLSENAMVEPASVEEMRALFEGWDPTFQKLISFVDSTSKWKLQNSKELDSWVHPTANLALLGDACHATLPCLAQGAAQAVEDAGVLAELLKTCTKENLHETLKTYESIRKPRTTVVVTESTDLGDNVFHLDDGPLQQERDRKLSQSPPQVGCPNKWADPNFQKFLFSYNAFFEARTC</sequence>
<keyword evidence="4" id="KW-0560">Oxidoreductase</keyword>
<evidence type="ECO:0000256" key="3">
    <source>
        <dbReference type="ARBA" id="ARBA00022827"/>
    </source>
</evidence>
<evidence type="ECO:0000259" key="6">
    <source>
        <dbReference type="Pfam" id="PF01494"/>
    </source>
</evidence>
<keyword evidence="2" id="KW-0285">Flavoprotein</keyword>
<dbReference type="EMBL" id="SWFS01000108">
    <property type="protein sequence ID" value="KAA8916334.1"/>
    <property type="molecule type" value="Genomic_DNA"/>
</dbReference>
<evidence type="ECO:0000256" key="1">
    <source>
        <dbReference type="ARBA" id="ARBA00007992"/>
    </source>
</evidence>
<evidence type="ECO:0000256" key="5">
    <source>
        <dbReference type="ARBA" id="ARBA00023033"/>
    </source>
</evidence>
<dbReference type="PANTHER" id="PTHR13789">
    <property type="entry name" value="MONOOXYGENASE"/>
    <property type="match status" value="1"/>
</dbReference>
<feature type="domain" description="FAD-binding" evidence="6">
    <location>
        <begin position="21"/>
        <end position="369"/>
    </location>
</feature>
<keyword evidence="3" id="KW-0274">FAD</keyword>
<dbReference type="FunFam" id="3.50.50.60:FF:000115">
    <property type="entry name" value="Salicylate hydroxylase, putative"/>
    <property type="match status" value="1"/>
</dbReference>
<dbReference type="Proteomes" id="UP000761534">
    <property type="component" value="Unassembled WGS sequence"/>
</dbReference>
<organism evidence="7 8">
    <name type="scientific">Trichomonascus ciferrii</name>
    <dbReference type="NCBI Taxonomy" id="44093"/>
    <lineage>
        <taxon>Eukaryota</taxon>
        <taxon>Fungi</taxon>
        <taxon>Dikarya</taxon>
        <taxon>Ascomycota</taxon>
        <taxon>Saccharomycotina</taxon>
        <taxon>Dipodascomycetes</taxon>
        <taxon>Dipodascales</taxon>
        <taxon>Trichomonascaceae</taxon>
        <taxon>Trichomonascus</taxon>
        <taxon>Trichomonascus ciferrii complex</taxon>
    </lineage>
</organism>
<dbReference type="GO" id="GO:0071949">
    <property type="term" value="F:FAD binding"/>
    <property type="evidence" value="ECO:0007669"/>
    <property type="project" value="InterPro"/>
</dbReference>
<gene>
    <name evidence="7" type="ORF">TRICI_001522</name>
</gene>
<dbReference type="PRINTS" id="PR00420">
    <property type="entry name" value="RNGMNOXGNASE"/>
</dbReference>
<dbReference type="GO" id="GO:0004497">
    <property type="term" value="F:monooxygenase activity"/>
    <property type="evidence" value="ECO:0007669"/>
    <property type="project" value="UniProtKB-KW"/>
</dbReference>
<evidence type="ECO:0000256" key="4">
    <source>
        <dbReference type="ARBA" id="ARBA00023002"/>
    </source>
</evidence>
<comment type="caution">
    <text evidence="7">The sequence shown here is derived from an EMBL/GenBank/DDBJ whole genome shotgun (WGS) entry which is preliminary data.</text>
</comment>
<dbReference type="SUPFAM" id="SSF54373">
    <property type="entry name" value="FAD-linked reductases, C-terminal domain"/>
    <property type="match status" value="1"/>
</dbReference>
<dbReference type="AlphaFoldDB" id="A0A642VCJ9"/>
<dbReference type="InterPro" id="IPR036188">
    <property type="entry name" value="FAD/NAD-bd_sf"/>
</dbReference>
<dbReference type="InterPro" id="IPR050493">
    <property type="entry name" value="FAD-dep_Monooxygenase_BioMet"/>
</dbReference>
<accession>A0A642VCJ9</accession>
<evidence type="ECO:0000313" key="7">
    <source>
        <dbReference type="EMBL" id="KAA8916334.1"/>
    </source>
</evidence>
<dbReference type="SUPFAM" id="SSF51905">
    <property type="entry name" value="FAD/NAD(P)-binding domain"/>
    <property type="match status" value="1"/>
</dbReference>
<dbReference type="InterPro" id="IPR002938">
    <property type="entry name" value="FAD-bd"/>
</dbReference>
<name>A0A642VCJ9_9ASCO</name>
<dbReference type="PANTHER" id="PTHR13789:SF147">
    <property type="entry name" value="PUTATIVE (AFU_ORTHOLOGUE AFUA_2G01950)-RELATED"/>
    <property type="match status" value="1"/>
</dbReference>